<organism evidence="2 3">
    <name type="scientific">Pseudoalteromonas citrea</name>
    <dbReference type="NCBI Taxonomy" id="43655"/>
    <lineage>
        <taxon>Bacteria</taxon>
        <taxon>Pseudomonadati</taxon>
        <taxon>Pseudomonadota</taxon>
        <taxon>Gammaproteobacteria</taxon>
        <taxon>Alteromonadales</taxon>
        <taxon>Pseudoalteromonadaceae</taxon>
        <taxon>Pseudoalteromonas</taxon>
    </lineage>
</organism>
<dbReference type="Gene3D" id="2.40.50.230">
    <property type="entry name" value="Gp5 N-terminal domain"/>
    <property type="match status" value="1"/>
</dbReference>
<accession>A0AAD4AHY4</accession>
<reference evidence="2" key="1">
    <citation type="journal article" date="2012" name="J. Bacteriol.">
        <title>Genome sequences of type strains of seven species of the marine bacterium Pseudoalteromonas.</title>
        <authorList>
            <person name="Xie B.B."/>
            <person name="Shu Y.L."/>
            <person name="Qin Q.L."/>
            <person name="Rong J.C."/>
            <person name="Zhang X.Y."/>
            <person name="Chen X.L."/>
            <person name="Shi M."/>
            <person name="He H.L."/>
            <person name="Zhou B.C."/>
            <person name="Zhang Y.Z."/>
        </authorList>
    </citation>
    <scope>NUCLEOTIDE SEQUENCE</scope>
    <source>
        <strain evidence="2">DSM 8771</strain>
    </source>
</reference>
<name>A0AAD4AHY4_9GAMM</name>
<dbReference type="Gene3D" id="6.20.150.10">
    <property type="match status" value="1"/>
</dbReference>
<proteinExistence type="predicted"/>
<dbReference type="RefSeq" id="WP_010364451.1">
    <property type="nucleotide sequence ID" value="NZ_AHBZ03000021.1"/>
</dbReference>
<reference evidence="2" key="2">
    <citation type="submission" date="2015-03" db="EMBL/GenBank/DDBJ databases">
        <title>Genome sequence of Pseudoalteromonas citrea.</title>
        <authorList>
            <person name="Xie B.-B."/>
            <person name="Rong J.-C."/>
            <person name="Qin Q.-L."/>
            <person name="Zhang Y.-Z."/>
        </authorList>
    </citation>
    <scope>NUCLEOTIDE SEQUENCE</scope>
    <source>
        <strain evidence="2">DSM 8771</strain>
    </source>
</reference>
<dbReference type="AlphaFoldDB" id="A0AAD4AHY4"/>
<dbReference type="EMBL" id="AHBZ03000021">
    <property type="protein sequence ID" value="KAF7769999.1"/>
    <property type="molecule type" value="Genomic_DNA"/>
</dbReference>
<dbReference type="SUPFAM" id="SSF69349">
    <property type="entry name" value="Phage fibre proteins"/>
    <property type="match status" value="1"/>
</dbReference>
<evidence type="ECO:0000259" key="1">
    <source>
        <dbReference type="Pfam" id="PF04717"/>
    </source>
</evidence>
<dbReference type="NCBIfam" id="TIGR01644">
    <property type="entry name" value="phage_P2_V"/>
    <property type="match status" value="1"/>
</dbReference>
<comment type="caution">
    <text evidence="2">The sequence shown here is derived from an EMBL/GenBank/DDBJ whole genome shotgun (WGS) entry which is preliminary data.</text>
</comment>
<gene>
    <name evidence="2" type="ORF">PCIT_a2933</name>
</gene>
<protein>
    <recommendedName>
        <fullName evidence="1">Gp5/Type VI secretion system Vgr protein OB-fold domain-containing protein</fullName>
    </recommendedName>
</protein>
<dbReference type="InterPro" id="IPR013046">
    <property type="entry name" value="GpV/Gp45"/>
</dbReference>
<feature type="domain" description="Gp5/Type VI secretion system Vgr protein OB-fold" evidence="1">
    <location>
        <begin position="25"/>
        <end position="91"/>
    </location>
</feature>
<dbReference type="InterPro" id="IPR037026">
    <property type="entry name" value="Vgr_OB-fold_dom_sf"/>
</dbReference>
<dbReference type="Proteomes" id="UP000016487">
    <property type="component" value="Unassembled WGS sequence"/>
</dbReference>
<dbReference type="Pfam" id="PF04717">
    <property type="entry name" value="Phage_base_V"/>
    <property type="match status" value="1"/>
</dbReference>
<dbReference type="InterPro" id="IPR006531">
    <property type="entry name" value="Gp5/Vgr_OB"/>
</dbReference>
<evidence type="ECO:0000313" key="3">
    <source>
        <dbReference type="Proteomes" id="UP000016487"/>
    </source>
</evidence>
<evidence type="ECO:0000313" key="2">
    <source>
        <dbReference type="EMBL" id="KAF7769999.1"/>
    </source>
</evidence>
<sequence>MIANPLQTNLAQADMQHRLAKLISLGTVNEVDYEKALVRVTIGDWLTSWLPWLTAQAFNDLTWQAPEVGEQVVVLAPCGDLAQGVVLGSLYQKGQNLEKVANDVAKESRQHVQRTKYKDGSMVEYDREKHRYFIDIKGEGATVDVVSAGTLNITTEQDITIHTKTSATVNVDKDATIAVKGNAKITADKQIDVAAKDKLSLSGSEVKIESKSGGIAVKAAAVLKLNGSKISAQE</sequence>